<dbReference type="AlphaFoldDB" id="A0A562PVS1"/>
<evidence type="ECO:0000313" key="3">
    <source>
        <dbReference type="EMBL" id="TWI48535.1"/>
    </source>
</evidence>
<dbReference type="Pfam" id="PF04187">
    <property type="entry name" value="Cofac_haem_bdg"/>
    <property type="match status" value="1"/>
</dbReference>
<dbReference type="PROSITE" id="PS51257">
    <property type="entry name" value="PROKAR_LIPOPROTEIN"/>
    <property type="match status" value="1"/>
</dbReference>
<dbReference type="CDD" id="cd14727">
    <property type="entry name" value="ChanN-like"/>
    <property type="match status" value="1"/>
</dbReference>
<protein>
    <submittedName>
        <fullName evidence="3">Putative iron-regulated protein</fullName>
    </submittedName>
</protein>
<dbReference type="EMBL" id="VLKW01000003">
    <property type="protein sequence ID" value="TWI48535.1"/>
    <property type="molecule type" value="Genomic_DNA"/>
</dbReference>
<dbReference type="Proteomes" id="UP000437862">
    <property type="component" value="Chromosome"/>
</dbReference>
<reference evidence="3 4" key="1">
    <citation type="journal article" date="2015" name="Stand. Genomic Sci.">
        <title>Genomic Encyclopedia of Bacterial and Archaeal Type Strains, Phase III: the genomes of soil and plant-associated and newly described type strains.</title>
        <authorList>
            <person name="Whitman W.B."/>
            <person name="Woyke T."/>
            <person name="Klenk H.P."/>
            <person name="Zhou Y."/>
            <person name="Lilburn T.G."/>
            <person name="Beck B.J."/>
            <person name="De Vos P."/>
            <person name="Vandamme P."/>
            <person name="Eisen J.A."/>
            <person name="Garrity G."/>
            <person name="Hugenholtz P."/>
            <person name="Kyrpides N.C."/>
        </authorList>
    </citation>
    <scope>NUCLEOTIDE SEQUENCE [LARGE SCALE GENOMIC DNA]</scope>
    <source>
        <strain evidence="3 4">CGMCC 1.10685</strain>
    </source>
</reference>
<evidence type="ECO:0000259" key="1">
    <source>
        <dbReference type="Pfam" id="PF04187"/>
    </source>
</evidence>
<dbReference type="InterPro" id="IPR007314">
    <property type="entry name" value="Cofac_haem-bd_dom"/>
</dbReference>
<dbReference type="EMBL" id="CP046904">
    <property type="protein sequence ID" value="QGZ39635.1"/>
    <property type="molecule type" value="Genomic_DNA"/>
</dbReference>
<reference evidence="2 5" key="3">
    <citation type="submission" date="2019-12" db="EMBL/GenBank/DDBJ databases">
        <title>Draft Genome Sequences of Six Type Strains of the Genus Massilia.</title>
        <authorList>
            <person name="Miess H."/>
            <person name="Frediansyah A."/>
            <person name="Goeker M."/>
            <person name="Gross H."/>
        </authorList>
    </citation>
    <scope>NUCLEOTIDE SEQUENCE [LARGE SCALE GENOMIC DNA]</scope>
    <source>
        <strain evidence="2 5">DSM 26639</strain>
    </source>
</reference>
<dbReference type="Gene3D" id="3.40.50.11550">
    <property type="match status" value="1"/>
</dbReference>
<gene>
    <name evidence="2" type="ORF">GO485_11640</name>
    <name evidence="3" type="ORF">IP92_01927</name>
</gene>
<evidence type="ECO:0000313" key="2">
    <source>
        <dbReference type="EMBL" id="QGZ39635.1"/>
    </source>
</evidence>
<dbReference type="SUPFAM" id="SSF159501">
    <property type="entry name" value="EreA/ChaN-like"/>
    <property type="match status" value="1"/>
</dbReference>
<proteinExistence type="predicted"/>
<feature type="domain" description="Haem-binding uptake Tiki superfamily ChaN" evidence="1">
    <location>
        <begin position="34"/>
        <end position="234"/>
    </location>
</feature>
<keyword evidence="5" id="KW-1185">Reference proteome</keyword>
<accession>A0A562PVS1</accession>
<dbReference type="OrthoDB" id="9795827at2"/>
<dbReference type="RefSeq" id="WP_145874325.1">
    <property type="nucleotide sequence ID" value="NZ_CP046904.1"/>
</dbReference>
<organism evidence="3 4">
    <name type="scientific">Pseudoduganella flava</name>
    <dbReference type="NCBI Taxonomy" id="871742"/>
    <lineage>
        <taxon>Bacteria</taxon>
        <taxon>Pseudomonadati</taxon>
        <taxon>Pseudomonadota</taxon>
        <taxon>Betaproteobacteria</taxon>
        <taxon>Burkholderiales</taxon>
        <taxon>Oxalobacteraceae</taxon>
        <taxon>Telluria group</taxon>
        <taxon>Pseudoduganella</taxon>
    </lineage>
</organism>
<dbReference type="Proteomes" id="UP000315112">
    <property type="component" value="Unassembled WGS sequence"/>
</dbReference>
<name>A0A562PVS1_9BURK</name>
<evidence type="ECO:0000313" key="5">
    <source>
        <dbReference type="Proteomes" id="UP000437862"/>
    </source>
</evidence>
<reference evidence="3" key="2">
    <citation type="submission" date="2019-07" db="EMBL/GenBank/DDBJ databases">
        <authorList>
            <person name="Whitman W."/>
            <person name="Huntemann M."/>
            <person name="Clum A."/>
            <person name="Pillay M."/>
            <person name="Palaniappan K."/>
            <person name="Varghese N."/>
            <person name="Mikhailova N."/>
            <person name="Stamatis D."/>
            <person name="Reddy T."/>
            <person name="Daum C."/>
            <person name="Shapiro N."/>
            <person name="Ivanova N."/>
            <person name="Kyrpides N."/>
            <person name="Woyke T."/>
        </authorList>
    </citation>
    <scope>NUCLEOTIDE SEQUENCE</scope>
    <source>
        <strain evidence="3">CGMCC 1.10685</strain>
    </source>
</reference>
<sequence>MKHIPLAATLAATLFLAGCGLIKKDTAAGRLTGMQEAANPQVLLLGEVHDNAQGHKLRYEELKKRVDAGWRPAIAMEQFDHEDQEMLDAALKGCLDAGCVIRAMNKKGWDWQQYYPVIQLALDRQLPIVAVNLSRANASKVVRDGIASSFDPKTVTEYRLNEPVSADWRKAQEREIRAGHCDMLPDMMVPGMVNAQLARDIWMAKLIRDQQPRDVVLIAGNGHVRKDIGVPRWLNTVGTKLTVKTIGYVEGGGMKEQFDEVRSIAAVKRPDPCAKFRK</sequence>
<evidence type="ECO:0000313" key="4">
    <source>
        <dbReference type="Proteomes" id="UP000315112"/>
    </source>
</evidence>